<reference evidence="1" key="1">
    <citation type="journal article" date="2021" name="New Phytol.">
        <title>Evolutionary innovations through gain and loss of genes in the ectomycorrhizal Boletales.</title>
        <authorList>
            <person name="Wu G."/>
            <person name="Miyauchi S."/>
            <person name="Morin E."/>
            <person name="Kuo A."/>
            <person name="Drula E."/>
            <person name="Varga T."/>
            <person name="Kohler A."/>
            <person name="Feng B."/>
            <person name="Cao Y."/>
            <person name="Lipzen A."/>
            <person name="Daum C."/>
            <person name="Hundley H."/>
            <person name="Pangilinan J."/>
            <person name="Johnson J."/>
            <person name="Barry K."/>
            <person name="LaButti K."/>
            <person name="Ng V."/>
            <person name="Ahrendt S."/>
            <person name="Min B."/>
            <person name="Choi I.G."/>
            <person name="Park H."/>
            <person name="Plett J.M."/>
            <person name="Magnuson J."/>
            <person name="Spatafora J.W."/>
            <person name="Nagy L.G."/>
            <person name="Henrissat B."/>
            <person name="Grigoriev I.V."/>
            <person name="Yang Z.L."/>
            <person name="Xu J."/>
            <person name="Martin F.M."/>
        </authorList>
    </citation>
    <scope>NUCLEOTIDE SEQUENCE</scope>
    <source>
        <strain evidence="1">KUC20120723A-06</strain>
    </source>
</reference>
<comment type="caution">
    <text evidence="1">The sequence shown here is derived from an EMBL/GenBank/DDBJ whole genome shotgun (WGS) entry which is preliminary data.</text>
</comment>
<dbReference type="EMBL" id="MU266528">
    <property type="protein sequence ID" value="KAH7921399.1"/>
    <property type="molecule type" value="Genomic_DNA"/>
</dbReference>
<evidence type="ECO:0000313" key="1">
    <source>
        <dbReference type="EMBL" id="KAH7921399.1"/>
    </source>
</evidence>
<name>A0ACB8B7G3_9AGAM</name>
<evidence type="ECO:0000313" key="2">
    <source>
        <dbReference type="Proteomes" id="UP000790709"/>
    </source>
</evidence>
<dbReference type="Proteomes" id="UP000790709">
    <property type="component" value="Unassembled WGS sequence"/>
</dbReference>
<accession>A0ACB8B7G3</accession>
<keyword evidence="2" id="KW-1185">Reference proteome</keyword>
<protein>
    <submittedName>
        <fullName evidence="1">Uncharacterized protein</fullName>
    </submittedName>
</protein>
<gene>
    <name evidence="1" type="ORF">BV22DRAFT_1198227</name>
</gene>
<organism evidence="1 2">
    <name type="scientific">Leucogyrophana mollusca</name>
    <dbReference type="NCBI Taxonomy" id="85980"/>
    <lineage>
        <taxon>Eukaryota</taxon>
        <taxon>Fungi</taxon>
        <taxon>Dikarya</taxon>
        <taxon>Basidiomycota</taxon>
        <taxon>Agaricomycotina</taxon>
        <taxon>Agaricomycetes</taxon>
        <taxon>Agaricomycetidae</taxon>
        <taxon>Boletales</taxon>
        <taxon>Boletales incertae sedis</taxon>
        <taxon>Leucogyrophana</taxon>
    </lineage>
</organism>
<sequence>MADSIPESWICPYLIDAAETHGGNLHDILIWTKKKKAQLIDFLTYQEDDYIWGLISDKAHRIPVRFTKEATAAYRSQSQGRRLTENRNAVIFIRDFRPTFTRIPVGNNVPRLTANAHLALEVGYIAVLAPDCGYMFGNPQALDTNNKLKLWAEGLRQHGGGGNILKLSKEQEQAASPAKEAQIATESRNRQPSPSRVPSKPAQQAKSKIKSAAPARSDALIRQGSDPMRERIKSWRPYQLDPWAYIKPVGAEEEPQLMNNVPDVVRPSSPRQRNALSPPVTPDLPRTPLTPRRTPSHELPVPEQTTPRTSEWSPSIRGSRRASPAPLDDDVTAPERDNIDEPEQDADTSSLLAPTPAQRVIPPSDLPKSSPPPSSSLPLALPSSLPLPVRKIVKRKVPHPGHPPPRSDPNVSGPGQILVPNSDTSGMASQPSQSQSQSQSQPLPRSQPKLPTSSVKPTDASNLMSMGPPRLARTASRIGVEPLLSQADSQYDGDTSSLAFSRPELEQQSNTLSRKDSSPKDPQRASSSVPPICVLHDENDTGSVVDESEVDELDQPAGDPPNTRRDDELSEDDAETHDLLRQHTSQGNIIHGARKMATPRTHPSSSTKNVRPSSPAASERSPSPLYSLFSQSPGVEPAVQTCDTLPHVVPTPQREPVPSSSRLRSPSAPTTNVLAREHIAPEEHAIIHDAEAWKRPSFMTMGKGKGKATPQEVLEQAGRKGGNKRRLSHHPSSSPSASPKKKLKVLEEEPPASLRVTPRGGATTGKSSGHVQQSGSMRNSDALNDKSTDASGSQPYKASRKKASRTNGEDVANSSHAPRPSQEVSISSISTPSGRRRRANLAGFVVDFERIPTPPGVQRMSWMDIQKVLLRTGRIRTLGDEVEADGSVYLTSD</sequence>
<proteinExistence type="predicted"/>